<dbReference type="KEGG" id="daf:Desaf_0928"/>
<evidence type="ECO:0000259" key="12">
    <source>
        <dbReference type="PROSITE" id="PS50109"/>
    </source>
</evidence>
<sequence length="510" mass="57024">MISGLRLPSILLRRSSLPPPPISIKKLFLLVLCIAFGLMLTIGFLVQLRFKQFEHENAELDALLGAGASLNNLHQTTHNYLLIPGYDARVELHKQATALSKSLTSIKFNTIRARRLVGEILRRTNHVSFIFDELNTPSAGPGLSNQPRRDTTRLVSDLLAEYGQMRFIIRKALVAQRLGIEKSRSTVFSSILFLAAIAAGLMLALSRFVIKNVITRIEALYQGMKTISEGNFGHRIPIRRRDEIGRLAISFNEMTSRLQSSYATLHEEVLQRRQAEENLRILNTELEDRVRARTQDLAAANQQLRMEIEERRLAETRVEAANRAKSDFLANMSHEIRTPMNGILGMTELILLTTTEPKTRTHLGMIKQSGHALLDIINDILDLSKIEAGKTELENQMFRPRDVVASTVDLLGVNARGKGLRLAFRLDDRVPKHTIGDEGRLRQILTNIIGNAVKFTEQGSVEVSVTLAENGSSPSPDTAHLLFSIRGSAFPATSWRAYSRAFPRSASPPM</sequence>
<comment type="subcellular location">
    <subcellularLocation>
        <location evidence="2">Membrane</location>
    </subcellularLocation>
</comment>
<feature type="domain" description="HAMP" evidence="13">
    <location>
        <begin position="211"/>
        <end position="263"/>
    </location>
</feature>
<name>F3YV26_DESAF</name>
<dbReference type="GO" id="GO:0000155">
    <property type="term" value="F:phosphorelay sensor kinase activity"/>
    <property type="evidence" value="ECO:0007669"/>
    <property type="project" value="InterPro"/>
</dbReference>
<dbReference type="InterPro" id="IPR005467">
    <property type="entry name" value="His_kinase_dom"/>
</dbReference>
<evidence type="ECO:0000256" key="7">
    <source>
        <dbReference type="ARBA" id="ARBA00022777"/>
    </source>
</evidence>
<evidence type="ECO:0000256" key="3">
    <source>
        <dbReference type="ARBA" id="ARBA00012438"/>
    </source>
</evidence>
<gene>
    <name evidence="14" type="ORF">Desaf_0928</name>
</gene>
<keyword evidence="4" id="KW-0597">Phosphoprotein</keyword>
<evidence type="ECO:0000259" key="13">
    <source>
        <dbReference type="PROSITE" id="PS50885"/>
    </source>
</evidence>
<dbReference type="AlphaFoldDB" id="F3YV26"/>
<keyword evidence="10" id="KW-0175">Coiled coil</keyword>
<keyword evidence="11" id="KW-1133">Transmembrane helix</keyword>
<keyword evidence="6" id="KW-0547">Nucleotide-binding</keyword>
<protein>
    <recommendedName>
        <fullName evidence="3">histidine kinase</fullName>
        <ecNumber evidence="3">2.7.13.3</ecNumber>
    </recommendedName>
</protein>
<dbReference type="InterPro" id="IPR003660">
    <property type="entry name" value="HAMP_dom"/>
</dbReference>
<feature type="transmembrane region" description="Helical" evidence="11">
    <location>
        <begin position="187"/>
        <end position="210"/>
    </location>
</feature>
<dbReference type="Pfam" id="PF00512">
    <property type="entry name" value="HisKA"/>
    <property type="match status" value="1"/>
</dbReference>
<reference evidence="14 15" key="1">
    <citation type="journal article" date="2011" name="J. Bacteriol.">
        <title>Genome sequence of the mercury-methylating and pleomorphic Desulfovibrio africanus Strain Walvis Bay.</title>
        <authorList>
            <person name="Brown S.D."/>
            <person name="Wall J.D."/>
            <person name="Kucken A.M."/>
            <person name="Gilmour C.C."/>
            <person name="Podar M."/>
            <person name="Brandt C.C."/>
            <person name="Teshima H."/>
            <person name="Detter J.C."/>
            <person name="Han C.S."/>
            <person name="Land M.L."/>
            <person name="Lucas S."/>
            <person name="Han J."/>
            <person name="Pennacchio L."/>
            <person name="Nolan M."/>
            <person name="Pitluck S."/>
            <person name="Woyke T."/>
            <person name="Goodwin L."/>
            <person name="Palumbo A.V."/>
            <person name="Elias D.A."/>
        </authorList>
    </citation>
    <scope>NUCLEOTIDE SEQUENCE [LARGE SCALE GENOMIC DNA]</scope>
    <source>
        <strain evidence="14 15">Walvis Bay</strain>
    </source>
</reference>
<dbReference type="Gene3D" id="6.10.340.10">
    <property type="match status" value="1"/>
</dbReference>
<dbReference type="Pfam" id="PF00672">
    <property type="entry name" value="HAMP"/>
    <property type="match status" value="1"/>
</dbReference>
<dbReference type="Gene3D" id="1.10.287.130">
    <property type="match status" value="1"/>
</dbReference>
<dbReference type="HOGENOM" id="CLU_533941_0_0_7"/>
<keyword evidence="15" id="KW-1185">Reference proteome</keyword>
<evidence type="ECO:0000313" key="15">
    <source>
        <dbReference type="Proteomes" id="UP000007844"/>
    </source>
</evidence>
<dbReference type="EMBL" id="CP003221">
    <property type="protein sequence ID" value="EGJ49276.1"/>
    <property type="molecule type" value="Genomic_DNA"/>
</dbReference>
<dbReference type="InterPro" id="IPR036890">
    <property type="entry name" value="HATPase_C_sf"/>
</dbReference>
<dbReference type="CDD" id="cd06225">
    <property type="entry name" value="HAMP"/>
    <property type="match status" value="1"/>
</dbReference>
<evidence type="ECO:0000256" key="2">
    <source>
        <dbReference type="ARBA" id="ARBA00004370"/>
    </source>
</evidence>
<keyword evidence="8" id="KW-0067">ATP-binding</keyword>
<dbReference type="SMART" id="SM00304">
    <property type="entry name" value="HAMP"/>
    <property type="match status" value="1"/>
</dbReference>
<dbReference type="PROSITE" id="PS50109">
    <property type="entry name" value="HIS_KIN"/>
    <property type="match status" value="1"/>
</dbReference>
<evidence type="ECO:0000256" key="1">
    <source>
        <dbReference type="ARBA" id="ARBA00000085"/>
    </source>
</evidence>
<dbReference type="Proteomes" id="UP000007844">
    <property type="component" value="Chromosome"/>
</dbReference>
<keyword evidence="7 14" id="KW-0418">Kinase</keyword>
<dbReference type="STRING" id="690850.Desaf_0928"/>
<accession>F3YV26</accession>
<evidence type="ECO:0000256" key="10">
    <source>
        <dbReference type="SAM" id="Coils"/>
    </source>
</evidence>
<feature type="domain" description="Histidine kinase" evidence="12">
    <location>
        <begin position="331"/>
        <end position="510"/>
    </location>
</feature>
<dbReference type="PANTHER" id="PTHR45339">
    <property type="entry name" value="HYBRID SIGNAL TRANSDUCTION HISTIDINE KINASE J"/>
    <property type="match status" value="1"/>
</dbReference>
<dbReference type="eggNOG" id="COG2205">
    <property type="taxonomic scope" value="Bacteria"/>
</dbReference>
<dbReference type="SUPFAM" id="SSF55874">
    <property type="entry name" value="ATPase domain of HSP90 chaperone/DNA topoisomerase II/histidine kinase"/>
    <property type="match status" value="1"/>
</dbReference>
<dbReference type="CDD" id="cd00082">
    <property type="entry name" value="HisKA"/>
    <property type="match status" value="1"/>
</dbReference>
<organism evidence="14 15">
    <name type="scientific">Desulfocurvibacter africanus subsp. africanus str. Walvis Bay</name>
    <dbReference type="NCBI Taxonomy" id="690850"/>
    <lineage>
        <taxon>Bacteria</taxon>
        <taxon>Pseudomonadati</taxon>
        <taxon>Thermodesulfobacteriota</taxon>
        <taxon>Desulfovibrionia</taxon>
        <taxon>Desulfovibrionales</taxon>
        <taxon>Desulfovibrionaceae</taxon>
        <taxon>Desulfocurvibacter</taxon>
    </lineage>
</organism>
<dbReference type="Gene3D" id="3.30.565.10">
    <property type="entry name" value="Histidine kinase-like ATPase, C-terminal domain"/>
    <property type="match status" value="1"/>
</dbReference>
<dbReference type="FunFam" id="1.10.287.130:FF:000002">
    <property type="entry name" value="Two-component osmosensing histidine kinase"/>
    <property type="match status" value="1"/>
</dbReference>
<keyword evidence="11" id="KW-0472">Membrane</keyword>
<proteinExistence type="predicted"/>
<evidence type="ECO:0000256" key="4">
    <source>
        <dbReference type="ARBA" id="ARBA00022553"/>
    </source>
</evidence>
<dbReference type="SMART" id="SM00388">
    <property type="entry name" value="HisKA"/>
    <property type="match status" value="1"/>
</dbReference>
<dbReference type="InterPro" id="IPR003661">
    <property type="entry name" value="HisK_dim/P_dom"/>
</dbReference>
<dbReference type="EC" id="2.7.13.3" evidence="3"/>
<keyword evidence="11" id="KW-0812">Transmembrane</keyword>
<evidence type="ECO:0000256" key="5">
    <source>
        <dbReference type="ARBA" id="ARBA00022679"/>
    </source>
</evidence>
<dbReference type="InterPro" id="IPR036097">
    <property type="entry name" value="HisK_dim/P_sf"/>
</dbReference>
<keyword evidence="9" id="KW-0902">Two-component regulatory system</keyword>
<evidence type="ECO:0000256" key="6">
    <source>
        <dbReference type="ARBA" id="ARBA00022741"/>
    </source>
</evidence>
<dbReference type="SUPFAM" id="SSF158472">
    <property type="entry name" value="HAMP domain-like"/>
    <property type="match status" value="1"/>
</dbReference>
<keyword evidence="5" id="KW-0808">Transferase</keyword>
<evidence type="ECO:0000256" key="11">
    <source>
        <dbReference type="SAM" id="Phobius"/>
    </source>
</evidence>
<dbReference type="PANTHER" id="PTHR45339:SF1">
    <property type="entry name" value="HYBRID SIGNAL TRANSDUCTION HISTIDINE KINASE J"/>
    <property type="match status" value="1"/>
</dbReference>
<comment type="catalytic activity">
    <reaction evidence="1">
        <text>ATP + protein L-histidine = ADP + protein N-phospho-L-histidine.</text>
        <dbReference type="EC" id="2.7.13.3"/>
    </reaction>
</comment>
<feature type="coiled-coil region" evidence="10">
    <location>
        <begin position="265"/>
        <end position="319"/>
    </location>
</feature>
<evidence type="ECO:0000256" key="8">
    <source>
        <dbReference type="ARBA" id="ARBA00022840"/>
    </source>
</evidence>
<dbReference type="SUPFAM" id="SSF47384">
    <property type="entry name" value="Homodimeric domain of signal transducing histidine kinase"/>
    <property type="match status" value="1"/>
</dbReference>
<dbReference type="GO" id="GO:0016020">
    <property type="term" value="C:membrane"/>
    <property type="evidence" value="ECO:0007669"/>
    <property type="project" value="UniProtKB-SubCell"/>
</dbReference>
<evidence type="ECO:0000256" key="9">
    <source>
        <dbReference type="ARBA" id="ARBA00023012"/>
    </source>
</evidence>
<feature type="transmembrane region" description="Helical" evidence="11">
    <location>
        <begin position="27"/>
        <end position="46"/>
    </location>
</feature>
<evidence type="ECO:0000313" key="14">
    <source>
        <dbReference type="EMBL" id="EGJ49276.1"/>
    </source>
</evidence>
<dbReference type="GO" id="GO:0005524">
    <property type="term" value="F:ATP binding"/>
    <property type="evidence" value="ECO:0007669"/>
    <property type="project" value="UniProtKB-KW"/>
</dbReference>
<dbReference type="PROSITE" id="PS50885">
    <property type="entry name" value="HAMP"/>
    <property type="match status" value="1"/>
</dbReference>